<reference evidence="4" key="1">
    <citation type="submission" date="2015-11" db="EMBL/GenBank/DDBJ databases">
        <authorList>
            <person name="Varghese N."/>
        </authorList>
    </citation>
    <scope>NUCLEOTIDE SEQUENCE [LARGE SCALE GENOMIC DNA]</scope>
    <source>
        <strain evidence="4">DSM 45899</strain>
    </source>
</reference>
<dbReference type="EMBL" id="FAOZ01000032">
    <property type="protein sequence ID" value="CUU59873.1"/>
    <property type="molecule type" value="Genomic_DNA"/>
</dbReference>
<evidence type="ECO:0000259" key="2">
    <source>
        <dbReference type="Pfam" id="PF06722"/>
    </source>
</evidence>
<feature type="domain" description="Erythromycin biosynthesis protein CIII-like C-terminal" evidence="2">
    <location>
        <begin position="263"/>
        <end position="381"/>
    </location>
</feature>
<dbReference type="Pfam" id="PF06722">
    <property type="entry name" value="EryCIII-like_C"/>
    <property type="match status" value="1"/>
</dbReference>
<dbReference type="CDD" id="cd03784">
    <property type="entry name" value="GT1_Gtf-like"/>
    <property type="match status" value="1"/>
</dbReference>
<dbReference type="InterPro" id="IPR050426">
    <property type="entry name" value="Glycosyltransferase_28"/>
</dbReference>
<dbReference type="SUPFAM" id="SSF53756">
    <property type="entry name" value="UDP-Glycosyltransferase/glycogen phosphorylase"/>
    <property type="match status" value="1"/>
</dbReference>
<dbReference type="PANTHER" id="PTHR48050:SF13">
    <property type="entry name" value="STEROL 3-BETA-GLUCOSYLTRANSFERASE UGT80A2"/>
    <property type="match status" value="1"/>
</dbReference>
<gene>
    <name evidence="3" type="ORF">Ga0074812_13279</name>
</gene>
<evidence type="ECO:0000313" key="4">
    <source>
        <dbReference type="Proteomes" id="UP000198802"/>
    </source>
</evidence>
<name>A0A0S4QW76_9ACTN</name>
<dbReference type="GO" id="GO:0017000">
    <property type="term" value="P:antibiotic biosynthetic process"/>
    <property type="evidence" value="ECO:0007669"/>
    <property type="project" value="UniProtKB-ARBA"/>
</dbReference>
<evidence type="ECO:0000313" key="3">
    <source>
        <dbReference type="EMBL" id="CUU59873.1"/>
    </source>
</evidence>
<dbReference type="InterPro" id="IPR010610">
    <property type="entry name" value="EryCIII-like_C"/>
</dbReference>
<dbReference type="Gene3D" id="3.40.50.2000">
    <property type="entry name" value="Glycogen Phosphorylase B"/>
    <property type="match status" value="2"/>
</dbReference>
<dbReference type="AlphaFoldDB" id="A0A0S4QW76"/>
<accession>A0A0S4QW76</accession>
<keyword evidence="1 3" id="KW-0808">Transferase</keyword>
<dbReference type="GO" id="GO:0008194">
    <property type="term" value="F:UDP-glycosyltransferase activity"/>
    <property type="evidence" value="ECO:0007669"/>
    <property type="project" value="InterPro"/>
</dbReference>
<dbReference type="GO" id="GO:0016758">
    <property type="term" value="F:hexosyltransferase activity"/>
    <property type="evidence" value="ECO:0007669"/>
    <property type="project" value="UniProtKB-ARBA"/>
</dbReference>
<dbReference type="Proteomes" id="UP000198802">
    <property type="component" value="Unassembled WGS sequence"/>
</dbReference>
<proteinExistence type="predicted"/>
<dbReference type="PANTHER" id="PTHR48050">
    <property type="entry name" value="STEROL 3-BETA-GLUCOSYLTRANSFERASE"/>
    <property type="match status" value="1"/>
</dbReference>
<dbReference type="InterPro" id="IPR002213">
    <property type="entry name" value="UDP_glucos_trans"/>
</dbReference>
<dbReference type="PROSITE" id="PS00375">
    <property type="entry name" value="UDPGT"/>
    <property type="match status" value="1"/>
</dbReference>
<sequence length="396" mass="42031">MGRILFVVPPLTGHVNPAVGIAGELAARGQQVALVGHTSVVGPLVPPEVSLIALPGEITAEQRGELEARSRSLRGPASLKFLWEEFILPLGDSMARDVTTIIDQWRPDVVVVDQQAVGAALAVRRSEARWVTLATTSAESDDPYAVLAGIGNWVAQRLHQFQVANGVPEPEATRTDLRFSEELTLVCSVPSLLRPGGHPSHHVFVGCAAGVRRESPDFPWTWLDSDRRTVLVSLGTVTREAGGRFLRAAAEALLGMSDRVQGVIVAPAGSLDDLAEKAPDDLLVRSFVPQVDLMPSLDAVVCHAGNNTVCEALSHGVPLVVAPVRDDQPIIAEQVVRAGAGLRVRFGRSTPATLATAVGAVLDEPSYRAAATRLRDEFTAAGGVVTAAHHIEKLLP</sequence>
<dbReference type="InterPro" id="IPR035595">
    <property type="entry name" value="UDP_glycos_trans_CS"/>
</dbReference>
<protein>
    <submittedName>
        <fullName evidence="3">Glycosyltransferase, MGT family</fullName>
    </submittedName>
</protein>
<keyword evidence="4" id="KW-1185">Reference proteome</keyword>
<organism evidence="3 4">
    <name type="scientific">Parafrankia irregularis</name>
    <dbReference type="NCBI Taxonomy" id="795642"/>
    <lineage>
        <taxon>Bacteria</taxon>
        <taxon>Bacillati</taxon>
        <taxon>Actinomycetota</taxon>
        <taxon>Actinomycetes</taxon>
        <taxon>Frankiales</taxon>
        <taxon>Frankiaceae</taxon>
        <taxon>Parafrankia</taxon>
    </lineage>
</organism>
<evidence type="ECO:0000256" key="1">
    <source>
        <dbReference type="ARBA" id="ARBA00022679"/>
    </source>
</evidence>
<dbReference type="RefSeq" id="WP_091284274.1">
    <property type="nucleotide sequence ID" value="NZ_FAOZ01000032.1"/>
</dbReference>